<name>G4YNB9_PHYSP</name>
<evidence type="ECO:0000313" key="2">
    <source>
        <dbReference type="EMBL" id="EGZ30212.1"/>
    </source>
</evidence>
<dbReference type="EMBL" id="JH159151">
    <property type="protein sequence ID" value="EGZ30212.1"/>
    <property type="molecule type" value="Genomic_DNA"/>
</dbReference>
<dbReference type="GeneID" id="20641197"/>
<evidence type="ECO:0000313" key="3">
    <source>
        <dbReference type="Proteomes" id="UP000002640"/>
    </source>
</evidence>
<dbReference type="InParanoid" id="G4YNB9"/>
<keyword evidence="1" id="KW-0472">Membrane</keyword>
<dbReference type="KEGG" id="psoj:PHYSODRAFT_295061"/>
<keyword evidence="1" id="KW-0812">Transmembrane</keyword>
<dbReference type="AlphaFoldDB" id="G4YNB9"/>
<proteinExistence type="predicted"/>
<feature type="transmembrane region" description="Helical" evidence="1">
    <location>
        <begin position="54"/>
        <end position="74"/>
    </location>
</feature>
<dbReference type="RefSeq" id="XP_009517487.1">
    <property type="nucleotide sequence ID" value="XM_009519192.1"/>
</dbReference>
<gene>
    <name evidence="2" type="ORF">PHYSODRAFT_295061</name>
</gene>
<keyword evidence="1" id="KW-1133">Transmembrane helix</keyword>
<protein>
    <submittedName>
        <fullName evidence="2">Uncharacterized protein</fullName>
    </submittedName>
</protein>
<feature type="transmembrane region" description="Helical" evidence="1">
    <location>
        <begin position="6"/>
        <end position="26"/>
    </location>
</feature>
<sequence>MFPFPFSVVFVGLTAGALFVLSFLLATKRESGRISITPAQEVVPAPKTSLRQSVYLFIAQGVLVAVYLTFSSVFTACSFKEQVALLLFLPIMKLGLKHMVARLAFGNPESIPAVVVFTVDVFNGLYSSICIQAAKSWRTSLLMISLNFSNTMISIFDIDQAAQLFRELDRKSNDSAQVQVLWDTNSDSRYRSSSLVQSAKWHTQTKLNAKGTTNTAGVMLLPSRTPASVTTRKSDISTALLFHLEYRALVGYIEAAIPMLYAMHLSILVHMSSVKYYPTLETLRRTSYKPMC</sequence>
<evidence type="ECO:0000256" key="1">
    <source>
        <dbReference type="SAM" id="Phobius"/>
    </source>
</evidence>
<accession>G4YNB9</accession>
<reference evidence="2 3" key="1">
    <citation type="journal article" date="2006" name="Science">
        <title>Phytophthora genome sequences uncover evolutionary origins and mechanisms of pathogenesis.</title>
        <authorList>
            <person name="Tyler B.M."/>
            <person name="Tripathy S."/>
            <person name="Zhang X."/>
            <person name="Dehal P."/>
            <person name="Jiang R.H."/>
            <person name="Aerts A."/>
            <person name="Arredondo F.D."/>
            <person name="Baxter L."/>
            <person name="Bensasson D."/>
            <person name="Beynon J.L."/>
            <person name="Chapman J."/>
            <person name="Damasceno C.M."/>
            <person name="Dorrance A.E."/>
            <person name="Dou D."/>
            <person name="Dickerman A.W."/>
            <person name="Dubchak I.L."/>
            <person name="Garbelotto M."/>
            <person name="Gijzen M."/>
            <person name="Gordon S.G."/>
            <person name="Govers F."/>
            <person name="Grunwald N.J."/>
            <person name="Huang W."/>
            <person name="Ivors K.L."/>
            <person name="Jones R.W."/>
            <person name="Kamoun S."/>
            <person name="Krampis K."/>
            <person name="Lamour K.H."/>
            <person name="Lee M.K."/>
            <person name="McDonald W.H."/>
            <person name="Medina M."/>
            <person name="Meijer H.J."/>
            <person name="Nordberg E.K."/>
            <person name="Maclean D.J."/>
            <person name="Ospina-Giraldo M.D."/>
            <person name="Morris P.F."/>
            <person name="Phuntumart V."/>
            <person name="Putnam N.H."/>
            <person name="Rash S."/>
            <person name="Rose J.K."/>
            <person name="Sakihama Y."/>
            <person name="Salamov A.A."/>
            <person name="Savidor A."/>
            <person name="Scheuring C.F."/>
            <person name="Smith B.M."/>
            <person name="Sobral B.W."/>
            <person name="Terry A."/>
            <person name="Torto-Alalibo T.A."/>
            <person name="Win J."/>
            <person name="Xu Z."/>
            <person name="Zhang H."/>
            <person name="Grigoriev I.V."/>
            <person name="Rokhsar D.S."/>
            <person name="Boore J.L."/>
        </authorList>
    </citation>
    <scope>NUCLEOTIDE SEQUENCE [LARGE SCALE GENOMIC DNA]</scope>
    <source>
        <strain evidence="2 3">P6497</strain>
    </source>
</reference>
<keyword evidence="3" id="KW-1185">Reference proteome</keyword>
<dbReference type="Proteomes" id="UP000002640">
    <property type="component" value="Unassembled WGS sequence"/>
</dbReference>
<organism evidence="2 3">
    <name type="scientific">Phytophthora sojae (strain P6497)</name>
    <name type="common">Soybean stem and root rot agent</name>
    <name type="synonym">Phytophthora megasperma f. sp. glycines</name>
    <dbReference type="NCBI Taxonomy" id="1094619"/>
    <lineage>
        <taxon>Eukaryota</taxon>
        <taxon>Sar</taxon>
        <taxon>Stramenopiles</taxon>
        <taxon>Oomycota</taxon>
        <taxon>Peronosporomycetes</taxon>
        <taxon>Peronosporales</taxon>
        <taxon>Peronosporaceae</taxon>
        <taxon>Phytophthora</taxon>
    </lineage>
</organism>